<evidence type="ECO:0000256" key="4">
    <source>
        <dbReference type="ARBA" id="ARBA00022679"/>
    </source>
</evidence>
<dbReference type="Gene3D" id="3.40.640.10">
    <property type="entry name" value="Type I PLP-dependent aspartate aminotransferase-like (Major domain)"/>
    <property type="match status" value="1"/>
</dbReference>
<protein>
    <recommendedName>
        <fullName evidence="6">Aminotransferase</fullName>
        <ecNumber evidence="6">2.6.1.-</ecNumber>
    </recommendedName>
</protein>
<reference evidence="8 9" key="1">
    <citation type="submission" date="2016-10" db="EMBL/GenBank/DDBJ databases">
        <authorList>
            <person name="de Groot N.N."/>
        </authorList>
    </citation>
    <scope>NUCLEOTIDE SEQUENCE [LARGE SCALE GENOMIC DNA]</scope>
    <source>
        <strain evidence="8 9">DSM 1736</strain>
    </source>
</reference>
<evidence type="ECO:0000256" key="1">
    <source>
        <dbReference type="ARBA" id="ARBA00001933"/>
    </source>
</evidence>
<dbReference type="EC" id="2.6.1.-" evidence="6"/>
<dbReference type="PANTHER" id="PTHR43807">
    <property type="entry name" value="FI04487P"/>
    <property type="match status" value="1"/>
</dbReference>
<dbReference type="InterPro" id="IPR015422">
    <property type="entry name" value="PyrdxlP-dep_Trfase_small"/>
</dbReference>
<sequence length="401" mass="44304">MTRNQGKPEGVLSERIHRIALPSFKELADLSVRHQAIDLGGGKPDFPAEKTFKDAAIQAIQDDFNQYAPAQGILELRAGISQRLHQKTQIRYDAEQEITICNGVTESLAATLLAVINPGDEVIILTPAFPAYTGNVCLAGGIPVYVELTAPHFHLDKQRLETAITPRTKAIVFNSPHNPSGRIFTDAEIRGVAELSQKYDLLVITDEIYDEIYFTKEAPPAIWQLPGMRLRTIITNGFSKTYSVTGWRLGYVIAPPELTQGIRTAHSCLVLNSALPLQLGMVEAIRSREEYYLELRKSYTARLAVLAAGLAELEIPCLAPEGGYFLLADFSGLGWDDDLAFAKYLTAHIGVSARPLSAFYPNGHPAGKKLWLRFAFCKQEEVLTAAIERLKKLSLTISLQK</sequence>
<keyword evidence="5" id="KW-0663">Pyridoxal phosphate</keyword>
<gene>
    <name evidence="8" type="ORF">SAMN04488502_10718</name>
</gene>
<dbReference type="OrthoDB" id="9802328at2"/>
<evidence type="ECO:0000256" key="2">
    <source>
        <dbReference type="ARBA" id="ARBA00007441"/>
    </source>
</evidence>
<dbReference type="InterPro" id="IPR015421">
    <property type="entry name" value="PyrdxlP-dep_Trfase_major"/>
</dbReference>
<evidence type="ECO:0000256" key="6">
    <source>
        <dbReference type="RuleBase" id="RU000481"/>
    </source>
</evidence>
<dbReference type="GO" id="GO:0030170">
    <property type="term" value="F:pyridoxal phosphate binding"/>
    <property type="evidence" value="ECO:0007669"/>
    <property type="project" value="InterPro"/>
</dbReference>
<dbReference type="InterPro" id="IPR015424">
    <property type="entry name" value="PyrdxlP-dep_Trfase"/>
</dbReference>
<proteinExistence type="inferred from homology"/>
<dbReference type="STRING" id="146817.SAMN04488502_10718"/>
<dbReference type="GO" id="GO:0005737">
    <property type="term" value="C:cytoplasm"/>
    <property type="evidence" value="ECO:0007669"/>
    <property type="project" value="TreeGrafter"/>
</dbReference>
<dbReference type="EMBL" id="FNHB01000007">
    <property type="protein sequence ID" value="SDM74765.1"/>
    <property type="molecule type" value="Genomic_DNA"/>
</dbReference>
<dbReference type="InterPro" id="IPR004839">
    <property type="entry name" value="Aminotransferase_I/II_large"/>
</dbReference>
<evidence type="ECO:0000313" key="8">
    <source>
        <dbReference type="EMBL" id="SDM74765.1"/>
    </source>
</evidence>
<dbReference type="SUPFAM" id="SSF53383">
    <property type="entry name" value="PLP-dependent transferases"/>
    <property type="match status" value="1"/>
</dbReference>
<dbReference type="AlphaFoldDB" id="A0A1G9VSD6"/>
<organism evidence="8 9">
    <name type="scientific">Dendrosporobacter quercicolus</name>
    <dbReference type="NCBI Taxonomy" id="146817"/>
    <lineage>
        <taxon>Bacteria</taxon>
        <taxon>Bacillati</taxon>
        <taxon>Bacillota</taxon>
        <taxon>Negativicutes</taxon>
        <taxon>Selenomonadales</taxon>
        <taxon>Sporomusaceae</taxon>
        <taxon>Dendrosporobacter</taxon>
    </lineage>
</organism>
<dbReference type="RefSeq" id="WP_092073986.1">
    <property type="nucleotide sequence ID" value="NZ_FNHB01000007.1"/>
</dbReference>
<name>A0A1G9VSD6_9FIRM</name>
<dbReference type="PROSITE" id="PS00105">
    <property type="entry name" value="AA_TRANSFER_CLASS_1"/>
    <property type="match status" value="1"/>
</dbReference>
<dbReference type="InterPro" id="IPR004838">
    <property type="entry name" value="NHTrfase_class1_PyrdxlP-BS"/>
</dbReference>
<dbReference type="GO" id="GO:0016212">
    <property type="term" value="F:kynurenine-oxoglutarate transaminase activity"/>
    <property type="evidence" value="ECO:0007669"/>
    <property type="project" value="TreeGrafter"/>
</dbReference>
<evidence type="ECO:0000256" key="3">
    <source>
        <dbReference type="ARBA" id="ARBA00022576"/>
    </source>
</evidence>
<dbReference type="PANTHER" id="PTHR43807:SF21">
    <property type="entry name" value="AMINOTRANSFERASE"/>
    <property type="match status" value="1"/>
</dbReference>
<dbReference type="Proteomes" id="UP000214880">
    <property type="component" value="Unassembled WGS sequence"/>
</dbReference>
<comment type="similarity">
    <text evidence="2 6">Belongs to the class-I pyridoxal-phosphate-dependent aminotransferase family.</text>
</comment>
<accession>A0A1G9VSD6</accession>
<evidence type="ECO:0000313" key="9">
    <source>
        <dbReference type="Proteomes" id="UP000214880"/>
    </source>
</evidence>
<dbReference type="InterPro" id="IPR051326">
    <property type="entry name" value="Kynurenine-oxoglutarate_AT"/>
</dbReference>
<keyword evidence="4 6" id="KW-0808">Transferase</keyword>
<dbReference type="FunFam" id="3.40.640.10:FF:000033">
    <property type="entry name" value="Aspartate aminotransferase"/>
    <property type="match status" value="1"/>
</dbReference>
<comment type="cofactor">
    <cofactor evidence="1 6">
        <name>pyridoxal 5'-phosphate</name>
        <dbReference type="ChEBI" id="CHEBI:597326"/>
    </cofactor>
</comment>
<dbReference type="Gene3D" id="3.90.1150.10">
    <property type="entry name" value="Aspartate Aminotransferase, domain 1"/>
    <property type="match status" value="1"/>
</dbReference>
<feature type="domain" description="Aminotransferase class I/classII large" evidence="7">
    <location>
        <begin position="36"/>
        <end position="390"/>
    </location>
</feature>
<evidence type="ECO:0000256" key="5">
    <source>
        <dbReference type="ARBA" id="ARBA00022898"/>
    </source>
</evidence>
<dbReference type="Pfam" id="PF00155">
    <property type="entry name" value="Aminotran_1_2"/>
    <property type="match status" value="1"/>
</dbReference>
<evidence type="ECO:0000259" key="7">
    <source>
        <dbReference type="Pfam" id="PF00155"/>
    </source>
</evidence>
<keyword evidence="9" id="KW-1185">Reference proteome</keyword>
<keyword evidence="3 6" id="KW-0032">Aminotransferase</keyword>
<dbReference type="CDD" id="cd00609">
    <property type="entry name" value="AAT_like"/>
    <property type="match status" value="1"/>
</dbReference>